<protein>
    <recommendedName>
        <fullName evidence="3">RloB</fullName>
    </recommendedName>
</protein>
<sequence length="267" mass="31638">MPRERKDYQRIVQDISDECKDGKWKIYVIAAEGDKTEYLYFQELIQQYSLQLNKKNIKLKYLDKTNSGDSDPAAVYAQLKQCYDELVKKYDIQEYDELWMIIDTDYYRNRKDKIEELIKLFHEKINFKMGLSNPCFELWLILHFVDTDSQVDADSQFAKGNNPKKCKTNKKRKVKEPTQPTIREVIENEGIKGRPKLCKKVLSDIHPDKSKSNYYKEFIKGEYLVAAIERARKLGECQHTDEDFPQRIGTTVYKLLEQFLELFGQLD</sequence>
<accession>A0A073CI39</accession>
<evidence type="ECO:0008006" key="3">
    <source>
        <dbReference type="Google" id="ProtNLM"/>
    </source>
</evidence>
<name>A0A073CI39_PLAA1</name>
<dbReference type="PATRIC" id="fig|388467.6.peg.2374"/>
<evidence type="ECO:0000313" key="1">
    <source>
        <dbReference type="EMBL" id="KEI67343.1"/>
    </source>
</evidence>
<reference evidence="1 2" key="1">
    <citation type="journal article" date="2014" name="Appl. Environ. Microbiol.">
        <title>Elucidation of insertion elements encoded on plasmids and in vitro construction of shuttle vectors from the toxic cyanobacterium Planktothrix.</title>
        <authorList>
            <person name="Christiansen G."/>
            <person name="Goesmann A."/>
            <person name="Kurmayer R."/>
        </authorList>
    </citation>
    <scope>NUCLEOTIDE SEQUENCE [LARGE SCALE GENOMIC DNA]</scope>
    <source>
        <strain evidence="1 2">NIVA-CYA 126/8</strain>
    </source>
</reference>
<dbReference type="AlphaFoldDB" id="A0A073CI39"/>
<dbReference type="STRING" id="388467.A19Y_2428"/>
<organism evidence="1 2">
    <name type="scientific">Planktothrix agardhii (strain NIVA-CYA 126/8)</name>
    <dbReference type="NCBI Taxonomy" id="388467"/>
    <lineage>
        <taxon>Bacteria</taxon>
        <taxon>Bacillati</taxon>
        <taxon>Cyanobacteriota</taxon>
        <taxon>Cyanophyceae</taxon>
        <taxon>Oscillatoriophycideae</taxon>
        <taxon>Oscillatoriales</taxon>
        <taxon>Microcoleaceae</taxon>
        <taxon>Planktothrix</taxon>
    </lineage>
</organism>
<dbReference type="HOGENOM" id="CLU_090993_3_1_3"/>
<dbReference type="RefSeq" id="WP_042154410.1">
    <property type="nucleotide sequence ID" value="NZ_CM002803.1"/>
</dbReference>
<dbReference type="eggNOG" id="ENOG5033324">
    <property type="taxonomic scope" value="Bacteria"/>
</dbReference>
<dbReference type="EMBL" id="CM002803">
    <property type="protein sequence ID" value="KEI67343.1"/>
    <property type="molecule type" value="Genomic_DNA"/>
</dbReference>
<dbReference type="InterPro" id="IPR025591">
    <property type="entry name" value="RloB"/>
</dbReference>
<gene>
    <name evidence="1" type="ORF">A19Y_2428</name>
</gene>
<dbReference type="Pfam" id="PF13707">
    <property type="entry name" value="RloB"/>
    <property type="match status" value="1"/>
</dbReference>
<dbReference type="Proteomes" id="UP000027395">
    <property type="component" value="Chromosome"/>
</dbReference>
<evidence type="ECO:0000313" key="2">
    <source>
        <dbReference type="Proteomes" id="UP000027395"/>
    </source>
</evidence>
<proteinExistence type="predicted"/>
<keyword evidence="2" id="KW-1185">Reference proteome</keyword>